<evidence type="ECO:0000313" key="2">
    <source>
        <dbReference type="EMBL" id="AAM69298.1"/>
    </source>
</evidence>
<name>Q8LKA7_MUSAC</name>
<proteinExistence type="evidence at transcript level"/>
<organism evidence="2">
    <name type="scientific">Musa acuminata</name>
    <name type="common">Banana</name>
    <name type="synonym">Musa cavendishii</name>
    <dbReference type="NCBI Taxonomy" id="4641"/>
    <lineage>
        <taxon>Eukaryota</taxon>
        <taxon>Viridiplantae</taxon>
        <taxon>Streptophyta</taxon>
        <taxon>Embryophyta</taxon>
        <taxon>Tracheophyta</taxon>
        <taxon>Spermatophyta</taxon>
        <taxon>Magnoliopsida</taxon>
        <taxon>Liliopsida</taxon>
        <taxon>Zingiberales</taxon>
        <taxon>Musaceae</taxon>
        <taxon>Musa</taxon>
    </lineage>
</organism>
<dbReference type="AlphaFoldDB" id="Q8LKA7"/>
<reference evidence="2" key="1">
    <citation type="submission" date="2002-05" db="EMBL/GenBank/DDBJ databases">
        <title>Identification of ripening related genes by screening banana fruit SSH library.</title>
        <authorList>
            <person name="Regev I."/>
            <person name="Gepstein S."/>
            <person name="Khayat E."/>
        </authorList>
    </citation>
    <scope>NUCLEOTIDE SEQUENCE</scope>
</reference>
<evidence type="ECO:0000256" key="1">
    <source>
        <dbReference type="SAM" id="MobiDB-lite"/>
    </source>
</evidence>
<feature type="non-terminal residue" evidence="2">
    <location>
        <position position="123"/>
    </location>
</feature>
<feature type="non-terminal residue" evidence="2">
    <location>
        <position position="1"/>
    </location>
</feature>
<protein>
    <submittedName>
        <fullName evidence="2">Uncharacterized protein</fullName>
    </submittedName>
</protein>
<sequence length="123" mass="13171">RGTSSMHLRLAWSRPKSLLAYQSSTSKPESYIHAAPLPLLSNQSQLAPRHYTVAAMMSKHAASLLLAFLLLASLTQAARPHPADSRNDQGEVADEAGFGQTTDEECGGIGEDEVSDEENSCSS</sequence>
<accession>Q8LKA7</accession>
<dbReference type="EMBL" id="AF516692">
    <property type="protein sequence ID" value="AAM69298.1"/>
    <property type="molecule type" value="mRNA"/>
</dbReference>
<feature type="compositionally biased region" description="Acidic residues" evidence="1">
    <location>
        <begin position="102"/>
        <end position="123"/>
    </location>
</feature>
<feature type="region of interest" description="Disordered" evidence="1">
    <location>
        <begin position="78"/>
        <end position="123"/>
    </location>
</feature>